<evidence type="ECO:0000313" key="2">
    <source>
        <dbReference type="Proteomes" id="UP000727407"/>
    </source>
</evidence>
<accession>A0A8J4XGD1</accession>
<dbReference type="EMBL" id="QNUK01000013">
    <property type="protein sequence ID" value="KAF5908355.1"/>
    <property type="molecule type" value="Genomic_DNA"/>
</dbReference>
<dbReference type="Proteomes" id="UP000727407">
    <property type="component" value="Unassembled WGS sequence"/>
</dbReference>
<proteinExistence type="predicted"/>
<sequence length="166" mass="19070">MRLLAIKSRPLYSLLLPLPRAWAKQQHRHLVASGDAIKDKEDTFRMRVSSAVLTNERPPVFEVILRTCLYLFSDHGEKDKDGIQDPGEWNRWNRREEVSFIFSGSRERPRAECQQLEQVLLGEIVLLIHRQQAALNSADASWTVIRKWGGGPLRVERQNDVLSSVG</sequence>
<reference evidence="1" key="1">
    <citation type="submission" date="2020-07" db="EMBL/GenBank/DDBJ databases">
        <title>Clarias magur genome sequencing, assembly and annotation.</title>
        <authorList>
            <person name="Kushwaha B."/>
            <person name="Kumar R."/>
            <person name="Das P."/>
            <person name="Joshi C.G."/>
            <person name="Kumar D."/>
            <person name="Nagpure N.S."/>
            <person name="Pandey M."/>
            <person name="Agarwal S."/>
            <person name="Srivastava S."/>
            <person name="Singh M."/>
            <person name="Sahoo L."/>
            <person name="Jayasankar P."/>
            <person name="Meher P.K."/>
            <person name="Koringa P.G."/>
            <person name="Iquebal M.A."/>
            <person name="Das S.P."/>
            <person name="Bit A."/>
            <person name="Patnaik S."/>
            <person name="Patel N."/>
            <person name="Shah T.M."/>
            <person name="Hinsu A."/>
            <person name="Jena J.K."/>
        </authorList>
    </citation>
    <scope>NUCLEOTIDE SEQUENCE</scope>
    <source>
        <strain evidence="1">CIFAMagur01</strain>
        <tissue evidence="1">Testis</tissue>
    </source>
</reference>
<comment type="caution">
    <text evidence="1">The sequence shown here is derived from an EMBL/GenBank/DDBJ whole genome shotgun (WGS) entry which is preliminary data.</text>
</comment>
<keyword evidence="2" id="KW-1185">Reference proteome</keyword>
<gene>
    <name evidence="1" type="ORF">DAT39_001903</name>
</gene>
<evidence type="ECO:0000313" key="1">
    <source>
        <dbReference type="EMBL" id="KAF5908355.1"/>
    </source>
</evidence>
<dbReference type="AlphaFoldDB" id="A0A8J4XGD1"/>
<name>A0A8J4XGD1_CLAMG</name>
<organism evidence="1 2">
    <name type="scientific">Clarias magur</name>
    <name type="common">Asian catfish</name>
    <name type="synonym">Macropteronotus magur</name>
    <dbReference type="NCBI Taxonomy" id="1594786"/>
    <lineage>
        <taxon>Eukaryota</taxon>
        <taxon>Metazoa</taxon>
        <taxon>Chordata</taxon>
        <taxon>Craniata</taxon>
        <taxon>Vertebrata</taxon>
        <taxon>Euteleostomi</taxon>
        <taxon>Actinopterygii</taxon>
        <taxon>Neopterygii</taxon>
        <taxon>Teleostei</taxon>
        <taxon>Ostariophysi</taxon>
        <taxon>Siluriformes</taxon>
        <taxon>Clariidae</taxon>
        <taxon>Clarias</taxon>
    </lineage>
</organism>
<protein>
    <submittedName>
        <fullName evidence="1">Uncharacterized protein</fullName>
    </submittedName>
</protein>